<feature type="compositionally biased region" description="Acidic residues" evidence="8">
    <location>
        <begin position="14"/>
        <end position="27"/>
    </location>
</feature>
<evidence type="ECO:0000256" key="3">
    <source>
        <dbReference type="ARBA" id="ARBA00022737"/>
    </source>
</evidence>
<dbReference type="Gene3D" id="3.30.160.60">
    <property type="entry name" value="Classic Zinc Finger"/>
    <property type="match status" value="2"/>
</dbReference>
<evidence type="ECO:0000256" key="6">
    <source>
        <dbReference type="ARBA" id="ARBA00023242"/>
    </source>
</evidence>
<comment type="subcellular location">
    <subcellularLocation>
        <location evidence="1">Nucleus</location>
    </subcellularLocation>
</comment>
<dbReference type="PANTHER" id="PTHR23226:SF416">
    <property type="entry name" value="FI01424P"/>
    <property type="match status" value="1"/>
</dbReference>
<evidence type="ECO:0000313" key="10">
    <source>
        <dbReference type="Ensembl" id="ENSPNYP00000008553.1"/>
    </source>
</evidence>
<evidence type="ECO:0000256" key="7">
    <source>
        <dbReference type="PROSITE-ProRule" id="PRU00042"/>
    </source>
</evidence>
<accession>A0A3B4FF12</accession>
<keyword evidence="3" id="KW-0677">Repeat</keyword>
<feature type="region of interest" description="Disordered" evidence="8">
    <location>
        <begin position="1"/>
        <end position="87"/>
    </location>
</feature>
<keyword evidence="2" id="KW-0479">Metal-binding</keyword>
<evidence type="ECO:0000256" key="4">
    <source>
        <dbReference type="ARBA" id="ARBA00022771"/>
    </source>
</evidence>
<dbReference type="PROSITE" id="PS50157">
    <property type="entry name" value="ZINC_FINGER_C2H2_2"/>
    <property type="match status" value="1"/>
</dbReference>
<evidence type="ECO:0000256" key="8">
    <source>
        <dbReference type="SAM" id="MobiDB-lite"/>
    </source>
</evidence>
<dbReference type="SMART" id="SM00355">
    <property type="entry name" value="ZnF_C2H2"/>
    <property type="match status" value="2"/>
</dbReference>
<dbReference type="PANTHER" id="PTHR23226">
    <property type="entry name" value="ZINC FINGER AND SCAN DOMAIN-CONTAINING"/>
    <property type="match status" value="1"/>
</dbReference>
<dbReference type="AlphaFoldDB" id="A0A3B4FF12"/>
<dbReference type="GO" id="GO:0008270">
    <property type="term" value="F:zinc ion binding"/>
    <property type="evidence" value="ECO:0007669"/>
    <property type="project" value="UniProtKB-KW"/>
</dbReference>
<dbReference type="SUPFAM" id="SSF57667">
    <property type="entry name" value="beta-beta-alpha zinc fingers"/>
    <property type="match status" value="1"/>
</dbReference>
<name>A0A3B4FF12_9CICH</name>
<dbReference type="GO" id="GO:0005694">
    <property type="term" value="C:chromosome"/>
    <property type="evidence" value="ECO:0007669"/>
    <property type="project" value="UniProtKB-ARBA"/>
</dbReference>
<keyword evidence="5" id="KW-0862">Zinc</keyword>
<keyword evidence="6" id="KW-0539">Nucleus</keyword>
<feature type="domain" description="C2H2-type" evidence="9">
    <location>
        <begin position="124"/>
        <end position="151"/>
    </location>
</feature>
<organism evidence="10">
    <name type="scientific">Pundamilia nyererei</name>
    <dbReference type="NCBI Taxonomy" id="303518"/>
    <lineage>
        <taxon>Eukaryota</taxon>
        <taxon>Metazoa</taxon>
        <taxon>Chordata</taxon>
        <taxon>Craniata</taxon>
        <taxon>Vertebrata</taxon>
        <taxon>Euteleostomi</taxon>
        <taxon>Actinopterygii</taxon>
        <taxon>Neopterygii</taxon>
        <taxon>Teleostei</taxon>
        <taxon>Neoteleostei</taxon>
        <taxon>Acanthomorphata</taxon>
        <taxon>Ovalentaria</taxon>
        <taxon>Cichlomorphae</taxon>
        <taxon>Cichliformes</taxon>
        <taxon>Cichlidae</taxon>
        <taxon>African cichlids</taxon>
        <taxon>Pseudocrenilabrinae</taxon>
        <taxon>Haplochromini</taxon>
        <taxon>Pundamilia</taxon>
    </lineage>
</organism>
<dbReference type="PROSITE" id="PS00028">
    <property type="entry name" value="ZINC_FINGER_C2H2_1"/>
    <property type="match status" value="1"/>
</dbReference>
<dbReference type="GeneTree" id="ENSGT00940000164918"/>
<feature type="compositionally biased region" description="Basic and acidic residues" evidence="8">
    <location>
        <begin position="37"/>
        <end position="70"/>
    </location>
</feature>
<evidence type="ECO:0000256" key="2">
    <source>
        <dbReference type="ARBA" id="ARBA00022723"/>
    </source>
</evidence>
<feature type="compositionally biased region" description="Basic residues" evidence="8">
    <location>
        <begin position="74"/>
        <end position="84"/>
    </location>
</feature>
<evidence type="ECO:0000256" key="5">
    <source>
        <dbReference type="ARBA" id="ARBA00022833"/>
    </source>
</evidence>
<dbReference type="GO" id="GO:0000981">
    <property type="term" value="F:DNA-binding transcription factor activity, RNA polymerase II-specific"/>
    <property type="evidence" value="ECO:0007669"/>
    <property type="project" value="TreeGrafter"/>
</dbReference>
<reference evidence="10" key="1">
    <citation type="submission" date="2023-09" db="UniProtKB">
        <authorList>
            <consortium name="Ensembl"/>
        </authorList>
    </citation>
    <scope>IDENTIFICATION</scope>
</reference>
<dbReference type="GO" id="GO:0045893">
    <property type="term" value="P:positive regulation of DNA-templated transcription"/>
    <property type="evidence" value="ECO:0007669"/>
    <property type="project" value="UniProtKB-ARBA"/>
</dbReference>
<dbReference type="InterPro" id="IPR036236">
    <property type="entry name" value="Znf_C2H2_sf"/>
</dbReference>
<evidence type="ECO:0000256" key="1">
    <source>
        <dbReference type="ARBA" id="ARBA00004123"/>
    </source>
</evidence>
<protein>
    <submittedName>
        <fullName evidence="10">Zinc finger protein 2 homolog</fullName>
    </submittedName>
</protein>
<proteinExistence type="predicted"/>
<dbReference type="GO" id="GO:0000978">
    <property type="term" value="F:RNA polymerase II cis-regulatory region sequence-specific DNA binding"/>
    <property type="evidence" value="ECO:0007669"/>
    <property type="project" value="TreeGrafter"/>
</dbReference>
<keyword evidence="4 7" id="KW-0863">Zinc-finger</keyword>
<dbReference type="GO" id="GO:0005634">
    <property type="term" value="C:nucleus"/>
    <property type="evidence" value="ECO:0007669"/>
    <property type="project" value="UniProtKB-SubCell"/>
</dbReference>
<sequence length="198" mass="22444">MLLSLLIASGREENEIEMGEADSEEPAADLIASSAAEGKETFRNCNKRKEEKVERNDKSKNELKRCDSKMQSRVSKKQKIRHPGVTRTKTEKSVANLSCLVCGSFLSALSLDEHVACHSGEKPYKCDVCHNEFALKASLEDHRKRHEEGKRHKCHTCHKVFELKEQLKYRKWMLGSCQLMSSCEEFSGSPLIISQGED</sequence>
<evidence type="ECO:0000259" key="9">
    <source>
        <dbReference type="PROSITE" id="PS50157"/>
    </source>
</evidence>
<dbReference type="FunFam" id="3.30.160.60:FF:001732">
    <property type="entry name" value="Zgc:162936"/>
    <property type="match status" value="1"/>
</dbReference>
<dbReference type="Ensembl" id="ENSPNYT00000008758.1">
    <property type="protein sequence ID" value="ENSPNYP00000008553.1"/>
    <property type="gene ID" value="ENSPNYG00000006539.1"/>
</dbReference>
<dbReference type="InterPro" id="IPR013087">
    <property type="entry name" value="Znf_C2H2_type"/>
</dbReference>